<keyword evidence="1" id="KW-0472">Membrane</keyword>
<evidence type="ECO:0000313" key="2">
    <source>
        <dbReference type="EMBL" id="HHM44336.1"/>
    </source>
</evidence>
<protein>
    <submittedName>
        <fullName evidence="2">Uncharacterized protein</fullName>
    </submittedName>
</protein>
<organism evidence="2">
    <name type="scientific">Caldiarchaeum subterraneum</name>
    <dbReference type="NCBI Taxonomy" id="311458"/>
    <lineage>
        <taxon>Archaea</taxon>
        <taxon>Nitrososphaerota</taxon>
        <taxon>Candidatus Caldarchaeales</taxon>
        <taxon>Candidatus Caldarchaeaceae</taxon>
        <taxon>Candidatus Caldarchaeum</taxon>
    </lineage>
</organism>
<feature type="transmembrane region" description="Helical" evidence="1">
    <location>
        <begin position="80"/>
        <end position="100"/>
    </location>
</feature>
<keyword evidence="1" id="KW-0812">Transmembrane</keyword>
<comment type="caution">
    <text evidence="2">The sequence shown here is derived from an EMBL/GenBank/DDBJ whole genome shotgun (WGS) entry which is preliminary data.</text>
</comment>
<name>A0A7J3VTV6_CALS0</name>
<reference evidence="2" key="1">
    <citation type="journal article" date="2020" name="mSystems">
        <title>Genome- and Community-Level Interaction Insights into Carbon Utilization and Element Cycling Functions of Hydrothermarchaeota in Hydrothermal Sediment.</title>
        <authorList>
            <person name="Zhou Z."/>
            <person name="Liu Y."/>
            <person name="Xu W."/>
            <person name="Pan J."/>
            <person name="Luo Z.H."/>
            <person name="Li M."/>
        </authorList>
    </citation>
    <scope>NUCLEOTIDE SEQUENCE [LARGE SCALE GENOMIC DNA]</scope>
    <source>
        <strain evidence="2">SpSt-1074</strain>
    </source>
</reference>
<proteinExistence type="predicted"/>
<dbReference type="EMBL" id="DRXH01000118">
    <property type="protein sequence ID" value="HHM44336.1"/>
    <property type="molecule type" value="Genomic_DNA"/>
</dbReference>
<feature type="transmembrane region" description="Helical" evidence="1">
    <location>
        <begin position="47"/>
        <end position="68"/>
    </location>
</feature>
<evidence type="ECO:0000256" key="1">
    <source>
        <dbReference type="SAM" id="Phobius"/>
    </source>
</evidence>
<dbReference type="AlphaFoldDB" id="A0A7J3VTV6"/>
<accession>A0A7J3VTV6</accession>
<feature type="transmembrane region" description="Helical" evidence="1">
    <location>
        <begin position="7"/>
        <end position="27"/>
    </location>
</feature>
<keyword evidence="1" id="KW-1133">Transmembrane helix</keyword>
<gene>
    <name evidence="2" type="ORF">ENM31_03445</name>
</gene>
<sequence length="119" mass="12231">MNKATALLMLVAAAGVLYSGLFLLDLAPGRPSDSFRFWNGGETALKIGGAVDIAAGIPLLALAAAAVLNPATALQRWKAFAALYAAGIAGDLIAGIYGIMAQAGLYTTLFTAFRARRST</sequence>